<evidence type="ECO:0000259" key="11">
    <source>
        <dbReference type="PROSITE" id="PS51758"/>
    </source>
</evidence>
<dbReference type="PANTHER" id="PTHR14009:SF1">
    <property type="entry name" value="MITOCHONDRIAL PROTON_CALCIUM EXCHANGER PROTEIN"/>
    <property type="match status" value="1"/>
</dbReference>
<keyword evidence="2 10" id="KW-0812">Transmembrane</keyword>
<feature type="compositionally biased region" description="Polar residues" evidence="9">
    <location>
        <begin position="439"/>
        <end position="456"/>
    </location>
</feature>
<dbReference type="GO" id="GO:0070131">
    <property type="term" value="P:positive regulation of mitochondrial translation"/>
    <property type="evidence" value="ECO:0007669"/>
    <property type="project" value="EnsemblFungi"/>
</dbReference>
<dbReference type="GO" id="GO:0032979">
    <property type="term" value="P:protein insertion into mitochondrial inner membrane from matrix"/>
    <property type="evidence" value="ECO:0007669"/>
    <property type="project" value="EnsemblFungi"/>
</dbReference>
<gene>
    <name evidence="12" type="ordered locus">Ecym_1268</name>
</gene>
<dbReference type="Proteomes" id="UP000006790">
    <property type="component" value="Chromosome 1"/>
</dbReference>
<feature type="region of interest" description="Disordered" evidence="9">
    <location>
        <begin position="69"/>
        <end position="88"/>
    </location>
</feature>
<dbReference type="OMA" id="MAGYELS"/>
<organism evidence="12 13">
    <name type="scientific">Eremothecium cymbalariae (strain CBS 270.75 / DBVPG 7215 / KCTC 17166 / NRRL Y-17582)</name>
    <name type="common">Yeast</name>
    <dbReference type="NCBI Taxonomy" id="931890"/>
    <lineage>
        <taxon>Eukaryota</taxon>
        <taxon>Fungi</taxon>
        <taxon>Dikarya</taxon>
        <taxon>Ascomycota</taxon>
        <taxon>Saccharomycotina</taxon>
        <taxon>Saccharomycetes</taxon>
        <taxon>Saccharomycetales</taxon>
        <taxon>Saccharomycetaceae</taxon>
        <taxon>Eremothecium</taxon>
    </lineage>
</organism>
<dbReference type="AlphaFoldDB" id="G8JN45"/>
<dbReference type="InParanoid" id="G8JN45"/>
<keyword evidence="6 10" id="KW-0472">Membrane</keyword>
<dbReference type="STRING" id="931890.G8JN45"/>
<evidence type="ECO:0000256" key="4">
    <source>
        <dbReference type="ARBA" id="ARBA00022989"/>
    </source>
</evidence>
<dbReference type="PANTHER" id="PTHR14009">
    <property type="entry name" value="LEUCINE ZIPPER-EF-HAND CONTAINING TRANSMEMBRANE PROTEIN"/>
    <property type="match status" value="1"/>
</dbReference>
<dbReference type="eggNOG" id="KOG1043">
    <property type="taxonomic scope" value="Eukaryota"/>
</dbReference>
<dbReference type="InterPro" id="IPR033122">
    <property type="entry name" value="LETM1-like_RBD"/>
</dbReference>
<evidence type="ECO:0000256" key="3">
    <source>
        <dbReference type="ARBA" id="ARBA00022792"/>
    </source>
</evidence>
<dbReference type="GO" id="GO:0005743">
    <property type="term" value="C:mitochondrial inner membrane"/>
    <property type="evidence" value="ECO:0007669"/>
    <property type="project" value="UniProtKB-SubCell"/>
</dbReference>
<feature type="domain" description="Letm1 RBD" evidence="11">
    <location>
        <begin position="190"/>
        <end position="410"/>
    </location>
</feature>
<dbReference type="GeneID" id="11469654"/>
<dbReference type="HOGENOM" id="CLU_008958_5_1_1"/>
<dbReference type="RefSeq" id="XP_003644326.1">
    <property type="nucleotide sequence ID" value="XM_003644278.1"/>
</dbReference>
<sequence>MLMRAVLRKGGVQYAKCYGKYVGFGVVPVVEYRSRQERSMLVVGAARRGYGSGSGKGSLKTDGIDGAEIEGGKHGDVPAVNGKAGKPKDSLWSKVKHEVRHYVNGTKLLGYEIKVSMKHLMKFAKGYELSRRETKQLKRTMSDVFRLVPFSAFLIIPFAELLLPVVLKIFPNMLPSTYESGKQKEKKIVKFDEIRQKTSNFLQETLEESSLISYNSLESSEKKKKFLNFFRNLNSPKDNKVNIFTHDDIVTIAKMFKNDTVLDNLSRPQLVAMAKYMSLRPFGTDAMLRYQIRYSLKIIMDDDKVIDYEGVESLSMEELYQAATSRGIKTFGVSREELVQNMKVWLELRLRHRVPSVLMILSSAYTFDGLKTDQSNQAAQTSAQAKDDKFNKQLDLYYDGLLQVLSSIPDPVYNVAKLDVSTHKEQKPAAEAHEGETHPVTTAAQDPVTARTTPQYSEKVKTPSEKELVQEEYVQSSSDDNEFKLNVLKEQEELIRKEEEEAKLRKSSEVVEDNITLDEEEVSTTTLTQGKGEREGLEK</sequence>
<name>G8JN45_ERECY</name>
<dbReference type="FunCoup" id="G8JN45">
    <property type="interactions" value="335"/>
</dbReference>
<feature type="region of interest" description="Disordered" evidence="9">
    <location>
        <begin position="515"/>
        <end position="539"/>
    </location>
</feature>
<keyword evidence="8" id="KW-0175">Coiled coil</keyword>
<dbReference type="KEGG" id="erc:Ecym_1268"/>
<evidence type="ECO:0000313" key="13">
    <source>
        <dbReference type="Proteomes" id="UP000006790"/>
    </source>
</evidence>
<evidence type="ECO:0000256" key="2">
    <source>
        <dbReference type="ARBA" id="ARBA00022692"/>
    </source>
</evidence>
<dbReference type="GO" id="GO:0006813">
    <property type="term" value="P:potassium ion transport"/>
    <property type="evidence" value="ECO:0007669"/>
    <property type="project" value="EnsemblFungi"/>
</dbReference>
<evidence type="ECO:0000256" key="6">
    <source>
        <dbReference type="ARBA" id="ARBA00023136"/>
    </source>
</evidence>
<feature type="transmembrane region" description="Helical" evidence="10">
    <location>
        <begin position="144"/>
        <end position="167"/>
    </location>
</feature>
<feature type="coiled-coil region" evidence="8">
    <location>
        <begin position="481"/>
        <end position="508"/>
    </location>
</feature>
<dbReference type="Pfam" id="PF07766">
    <property type="entry name" value="LETM1_RBD"/>
    <property type="match status" value="1"/>
</dbReference>
<keyword evidence="13" id="KW-1185">Reference proteome</keyword>
<keyword evidence="4 10" id="KW-1133">Transmembrane helix</keyword>
<evidence type="ECO:0000256" key="1">
    <source>
        <dbReference type="ARBA" id="ARBA00004434"/>
    </source>
</evidence>
<proteinExistence type="predicted"/>
<reference evidence="13" key="1">
    <citation type="journal article" date="2012" name="G3 (Bethesda)">
        <title>Pichia sorbitophila, an interspecies yeast hybrid reveals early steps of genome resolution following polyploidization.</title>
        <authorList>
            <person name="Leh Louis V."/>
            <person name="Despons L."/>
            <person name="Friedrich A."/>
            <person name="Martin T."/>
            <person name="Durrens P."/>
            <person name="Casaregola S."/>
            <person name="Neuveglise C."/>
            <person name="Fairhead C."/>
            <person name="Marck C."/>
            <person name="Cruz J.A."/>
            <person name="Straub M.L."/>
            <person name="Kugler V."/>
            <person name="Sacerdot C."/>
            <person name="Uzunov Z."/>
            <person name="Thierry A."/>
            <person name="Weiss S."/>
            <person name="Bleykasten C."/>
            <person name="De Montigny J."/>
            <person name="Jacques N."/>
            <person name="Jung P."/>
            <person name="Lemaire M."/>
            <person name="Mallet S."/>
            <person name="Morel G."/>
            <person name="Richard G.F."/>
            <person name="Sarkar A."/>
            <person name="Savel G."/>
            <person name="Schacherer J."/>
            <person name="Seret M.L."/>
            <person name="Talla E."/>
            <person name="Samson G."/>
            <person name="Jubin C."/>
            <person name="Poulain J."/>
            <person name="Vacherie B."/>
            <person name="Barbe V."/>
            <person name="Pelletier E."/>
            <person name="Sherman D.J."/>
            <person name="Westhof E."/>
            <person name="Weissenbach J."/>
            <person name="Baret P.V."/>
            <person name="Wincker P."/>
            <person name="Gaillardin C."/>
            <person name="Dujon B."/>
            <person name="Souciet J.L."/>
        </authorList>
    </citation>
    <scope>NUCLEOTIDE SEQUENCE [LARGE SCALE GENOMIC DNA]</scope>
    <source>
        <strain evidence="13">CBS 270.75 / DBVPG 7215 / KCTC 17166 / NRRL Y-17582</strain>
    </source>
</reference>
<dbReference type="GO" id="GO:1902600">
    <property type="term" value="P:proton transmembrane transport"/>
    <property type="evidence" value="ECO:0007669"/>
    <property type="project" value="EnsemblFungi"/>
</dbReference>
<evidence type="ECO:0000313" key="12">
    <source>
        <dbReference type="EMBL" id="AET37509.1"/>
    </source>
</evidence>
<feature type="region of interest" description="Disordered" evidence="9">
    <location>
        <begin position="424"/>
        <end position="466"/>
    </location>
</feature>
<dbReference type="OrthoDB" id="275278at2759"/>
<evidence type="ECO:0000256" key="10">
    <source>
        <dbReference type="SAM" id="Phobius"/>
    </source>
</evidence>
<dbReference type="GO" id="GO:0030007">
    <property type="term" value="P:intracellular potassium ion homeostasis"/>
    <property type="evidence" value="ECO:0007669"/>
    <property type="project" value="EnsemblFungi"/>
</dbReference>
<keyword evidence="5 7" id="KW-0496">Mitochondrion</keyword>
<comment type="subcellular location">
    <subcellularLocation>
        <location evidence="1">Mitochondrion inner membrane</location>
        <topology evidence="1">Single-pass membrane protein</topology>
    </subcellularLocation>
</comment>
<protein>
    <recommendedName>
        <fullName evidence="11">Letm1 RBD domain-containing protein</fullName>
    </recommendedName>
</protein>
<dbReference type="PROSITE" id="PS51758">
    <property type="entry name" value="LETM1_RBD"/>
    <property type="match status" value="1"/>
</dbReference>
<dbReference type="InterPro" id="IPR044202">
    <property type="entry name" value="LETM1/MDM38-like"/>
</dbReference>
<keyword evidence="3" id="KW-0999">Mitochondrion inner membrane</keyword>
<evidence type="ECO:0000256" key="7">
    <source>
        <dbReference type="PROSITE-ProRule" id="PRU01094"/>
    </source>
</evidence>
<dbReference type="EMBL" id="CP002497">
    <property type="protein sequence ID" value="AET37509.1"/>
    <property type="molecule type" value="Genomic_DNA"/>
</dbReference>
<evidence type="ECO:0000256" key="5">
    <source>
        <dbReference type="ARBA" id="ARBA00023128"/>
    </source>
</evidence>
<dbReference type="GO" id="GO:0097177">
    <property type="term" value="F:mitochondrial ribosome binding"/>
    <property type="evidence" value="ECO:0007669"/>
    <property type="project" value="EnsemblFungi"/>
</dbReference>
<evidence type="ECO:0000256" key="9">
    <source>
        <dbReference type="SAM" id="MobiDB-lite"/>
    </source>
</evidence>
<evidence type="ECO:0000256" key="8">
    <source>
        <dbReference type="SAM" id="Coils"/>
    </source>
</evidence>
<feature type="compositionally biased region" description="Basic and acidic residues" evidence="9">
    <location>
        <begin position="424"/>
        <end position="437"/>
    </location>
</feature>
<accession>G8JN45</accession>